<keyword evidence="9 11" id="KW-0472">Membrane</keyword>
<dbReference type="SUPFAM" id="SSF49348">
    <property type="entry name" value="Clathrin adaptor appendage domain"/>
    <property type="match status" value="1"/>
</dbReference>
<evidence type="ECO:0000256" key="7">
    <source>
        <dbReference type="ARBA" id="ARBA00022927"/>
    </source>
</evidence>
<gene>
    <name evidence="15" type="ORF">LtaPh_2826900</name>
</gene>
<accession>A0A640KL27</accession>
<dbReference type="InterPro" id="IPR013041">
    <property type="entry name" value="Clathrin_app_Ig-like_sf"/>
</dbReference>
<evidence type="ECO:0000313" key="16">
    <source>
        <dbReference type="Proteomes" id="UP000419144"/>
    </source>
</evidence>
<keyword evidence="16" id="KW-1185">Reference proteome</keyword>
<dbReference type="InterPro" id="IPR037067">
    <property type="entry name" value="Coatomer_gsu_app_sf"/>
</dbReference>
<dbReference type="InterPro" id="IPR017106">
    <property type="entry name" value="Coatomer_gsu"/>
</dbReference>
<dbReference type="PANTHER" id="PTHR10261:SF0">
    <property type="entry name" value="COATOMER SUBUNIT GAMMA-2"/>
    <property type="match status" value="1"/>
</dbReference>
<comment type="caution">
    <text evidence="15">The sequence shown here is derived from an EMBL/GenBank/DDBJ whole genome shotgun (WGS) entry which is preliminary data.</text>
</comment>
<dbReference type="EMBL" id="BLBS01000039">
    <property type="protein sequence ID" value="GET90192.1"/>
    <property type="molecule type" value="Genomic_DNA"/>
</dbReference>
<evidence type="ECO:0000256" key="11">
    <source>
        <dbReference type="PIRNR" id="PIRNR037093"/>
    </source>
</evidence>
<evidence type="ECO:0000256" key="2">
    <source>
        <dbReference type="ARBA" id="ARBA00010720"/>
    </source>
</evidence>
<dbReference type="InterPro" id="IPR012295">
    <property type="entry name" value="TBP_dom_sf"/>
</dbReference>
<proteinExistence type="inferred from homology"/>
<keyword evidence="8 11" id="KW-0333">Golgi apparatus</keyword>
<dbReference type="Pfam" id="PF16381">
    <property type="entry name" value="Coatomer_g_Cpla"/>
    <property type="match status" value="1"/>
</dbReference>
<dbReference type="GO" id="GO:0005793">
    <property type="term" value="C:endoplasmic reticulum-Golgi intermediate compartment"/>
    <property type="evidence" value="ECO:0007669"/>
    <property type="project" value="TreeGrafter"/>
</dbReference>
<protein>
    <recommendedName>
        <fullName evidence="11">Coatomer subunit gamma</fullName>
    </recommendedName>
</protein>
<dbReference type="VEuPathDB" id="TriTrypDB:LtaPh_2826900"/>
<dbReference type="GO" id="GO:0006888">
    <property type="term" value="P:endoplasmic reticulum to Golgi vesicle-mediated transport"/>
    <property type="evidence" value="ECO:0007669"/>
    <property type="project" value="TreeGrafter"/>
</dbReference>
<reference evidence="15" key="1">
    <citation type="submission" date="2019-11" db="EMBL/GenBank/DDBJ databases">
        <title>Leishmania tarentolae CDS.</title>
        <authorList>
            <person name="Goto Y."/>
            <person name="Yamagishi J."/>
        </authorList>
    </citation>
    <scope>NUCLEOTIDE SEQUENCE [LARGE SCALE GENOMIC DNA]</scope>
    <source>
        <strain evidence="15">Parrot Tar II</strain>
    </source>
</reference>
<dbReference type="Gene3D" id="1.25.10.10">
    <property type="entry name" value="Leucine-rich Repeat Variant"/>
    <property type="match status" value="2"/>
</dbReference>
<feature type="domain" description="Coatomer gamma subunit appendage Ig-like subdomain" evidence="13">
    <location>
        <begin position="607"/>
        <end position="744"/>
    </location>
</feature>
<feature type="domain" description="Clathrin/coatomer adaptor adaptin-like N-terminal" evidence="12">
    <location>
        <begin position="30"/>
        <end position="536"/>
    </location>
</feature>
<dbReference type="GO" id="GO:0030126">
    <property type="term" value="C:COPI vesicle coat"/>
    <property type="evidence" value="ECO:0007669"/>
    <property type="project" value="InterPro"/>
</dbReference>
<dbReference type="InterPro" id="IPR013040">
    <property type="entry name" value="Coatomer_gsu_app_Ig-like_dom"/>
</dbReference>
<dbReference type="Pfam" id="PF08752">
    <property type="entry name" value="COP-gamma_platf"/>
    <property type="match status" value="1"/>
</dbReference>
<keyword evidence="10 11" id="KW-0968">Cytoplasmic vesicle</keyword>
<dbReference type="InterPro" id="IPR032154">
    <property type="entry name" value="Coatomer_g_Cpla"/>
</dbReference>
<dbReference type="GO" id="GO:0006886">
    <property type="term" value="P:intracellular protein transport"/>
    <property type="evidence" value="ECO:0007669"/>
    <property type="project" value="InterPro"/>
</dbReference>
<dbReference type="GO" id="GO:0005783">
    <property type="term" value="C:endoplasmic reticulum"/>
    <property type="evidence" value="ECO:0007669"/>
    <property type="project" value="TreeGrafter"/>
</dbReference>
<keyword evidence="7 11" id="KW-0653">Protein transport</keyword>
<evidence type="ECO:0000256" key="9">
    <source>
        <dbReference type="ARBA" id="ARBA00023136"/>
    </source>
</evidence>
<dbReference type="Gene3D" id="3.30.310.10">
    <property type="entry name" value="TATA-Binding Protein"/>
    <property type="match status" value="1"/>
</dbReference>
<keyword evidence="4 11" id="KW-0963">Cytoplasm</keyword>
<dbReference type="InterPro" id="IPR002553">
    <property type="entry name" value="Clathrin/coatomer_adapt-like_N"/>
</dbReference>
<dbReference type="GO" id="GO:0009306">
    <property type="term" value="P:protein secretion"/>
    <property type="evidence" value="ECO:0007669"/>
    <property type="project" value="TreeGrafter"/>
</dbReference>
<sequence>MADAASRYDDDEEDNSLPFEGLDKASALQECRVFNKIPLDEEGSIRAMTQVLYLLSIGVRLTEAEATDIFFMSTKLMQSNYAKLRRLQYILMKELSPLVEQSFIASNALMTDIKKKGDSDKSSAIRALYAIMDSSMYNSMDRTIVECMTSHNPSVVTAALVTGIHMSNTLPEMPRKWATQLNEVLRERSKAQYAAIALLHKIRDNERLSVDRLIDDAQAGRIRSSLAVCLIIKMCTELMQADFTSSLEIYKFVASLLHRSDMIAFEAAKSIASLRNISDKEMTPVVAMLQLYLSSQNQVLRFSTVYLIGRISTTHPAAVAPINAELEALALDPNRVIATLAITSLLKTGTESTIGRMLTQLSSGSYMSELGDELKLTIVDAMRVLNAKFPNRYETLLAFLFRALSDEGSSSLKQSVVDAMLDISHSNPSSKEVVLTHLAEFIDDCEFSQITKRVLMHLGEGVPHCSNPRYFVRYVYNHATLEKPEVRAVAVTTLAKIAASVPSLRRSIVALLKRSCSDSDDEVRDRAVLYTKLFLQNDDTLVRTYVENVAATVQQHRHTLSEASKKKWAANILGPVSADTMAAIAAGPNHTDASGMPAPTPAILQGRDALRHVQQLRDLGEPAKSTEPVLITEADNEYVVSVMKHMYSEHVVMQFKVKNMMDGMLFKNVVVVANTEELEAEPLYAIPIESIRPGEAQYGYVVLQYAPGKFPSGTVEPMFRFAMVEQEDDDAEDQDEYPMESFDVDVSDFVTPINLGNVMNDKWAEQEGNETAGTFALHSMKNLTEAAQQLAEFFGMYIEGGVPEKIATTSHMLKMSGVLADKDHTLVLVQAKVFIATDNRVALHLALRGGSADVREYLANVLLG</sequence>
<evidence type="ECO:0000256" key="5">
    <source>
        <dbReference type="ARBA" id="ARBA00022737"/>
    </source>
</evidence>
<feature type="domain" description="Coatomer subunit gamma C-terminal" evidence="14">
    <location>
        <begin position="747"/>
        <end position="861"/>
    </location>
</feature>
<dbReference type="SUPFAM" id="SSF48371">
    <property type="entry name" value="ARM repeat"/>
    <property type="match status" value="1"/>
</dbReference>
<keyword evidence="5" id="KW-0677">Repeat</keyword>
<evidence type="ECO:0000259" key="12">
    <source>
        <dbReference type="Pfam" id="PF01602"/>
    </source>
</evidence>
<dbReference type="PANTHER" id="PTHR10261">
    <property type="entry name" value="COATOMER SUBUNIT GAMMA"/>
    <property type="match status" value="1"/>
</dbReference>
<dbReference type="InterPro" id="IPR011989">
    <property type="entry name" value="ARM-like"/>
</dbReference>
<dbReference type="PIRSF" id="PIRSF037093">
    <property type="entry name" value="Coatomer_gamma_subunit"/>
    <property type="match status" value="1"/>
</dbReference>
<dbReference type="FunFam" id="2.60.40.1480:FF:000001">
    <property type="entry name" value="Coatomer subunit gamma"/>
    <property type="match status" value="1"/>
</dbReference>
<evidence type="ECO:0000256" key="1">
    <source>
        <dbReference type="ARBA" id="ARBA00004255"/>
    </source>
</evidence>
<dbReference type="InterPro" id="IPR009028">
    <property type="entry name" value="Coatomer/calthrin_app_sub_C"/>
</dbReference>
<evidence type="ECO:0000256" key="8">
    <source>
        <dbReference type="ARBA" id="ARBA00023034"/>
    </source>
</evidence>
<dbReference type="InterPro" id="IPR016024">
    <property type="entry name" value="ARM-type_fold"/>
</dbReference>
<dbReference type="AlphaFoldDB" id="A0A640KL27"/>
<comment type="similarity">
    <text evidence="2 11">Belongs to the COPG family.</text>
</comment>
<dbReference type="Proteomes" id="UP000419144">
    <property type="component" value="Unassembled WGS sequence"/>
</dbReference>
<dbReference type="SUPFAM" id="SSF55711">
    <property type="entry name" value="Subdomain of clathrin and coatomer appendage domain"/>
    <property type="match status" value="1"/>
</dbReference>
<evidence type="ECO:0000256" key="4">
    <source>
        <dbReference type="ARBA" id="ARBA00022490"/>
    </source>
</evidence>
<dbReference type="GO" id="GO:0006891">
    <property type="term" value="P:intra-Golgi vesicle-mediated transport"/>
    <property type="evidence" value="ECO:0007669"/>
    <property type="project" value="TreeGrafter"/>
</dbReference>
<dbReference type="GO" id="GO:0005198">
    <property type="term" value="F:structural molecule activity"/>
    <property type="evidence" value="ECO:0007669"/>
    <property type="project" value="InterPro"/>
</dbReference>
<evidence type="ECO:0000256" key="3">
    <source>
        <dbReference type="ARBA" id="ARBA00022448"/>
    </source>
</evidence>
<dbReference type="GO" id="GO:0000139">
    <property type="term" value="C:Golgi membrane"/>
    <property type="evidence" value="ECO:0007669"/>
    <property type="project" value="UniProtKB-SubCell"/>
</dbReference>
<name>A0A640KL27_LEITA</name>
<comment type="function">
    <text evidence="11">The coatomer is a cytosolic protein complex that binds to dilysine motifs and reversibly associates with Golgi non-clathrin-coated vesicles, which further mediate biosynthetic protein transport from the ER, via the Golgi up to the trans Golgi network. Coatomer complex is required for budding from Golgi membranes, and is essential for the retrograde Golgi-to-ER transport of dilysine-tagged proteins.</text>
</comment>
<dbReference type="OrthoDB" id="1074925at2759"/>
<dbReference type="Pfam" id="PF01602">
    <property type="entry name" value="Adaptin_N"/>
    <property type="match status" value="1"/>
</dbReference>
<evidence type="ECO:0000259" key="14">
    <source>
        <dbReference type="Pfam" id="PF16381"/>
    </source>
</evidence>
<evidence type="ECO:0000313" key="15">
    <source>
        <dbReference type="EMBL" id="GET90192.1"/>
    </source>
</evidence>
<comment type="subunit">
    <text evidence="11">Oligomeric complex.</text>
</comment>
<keyword evidence="6 11" id="KW-0931">ER-Golgi transport</keyword>
<dbReference type="Gene3D" id="2.60.40.1480">
    <property type="entry name" value="Coatomer, gamma subunit, appendage domain"/>
    <property type="match status" value="1"/>
</dbReference>
<evidence type="ECO:0000256" key="10">
    <source>
        <dbReference type="ARBA" id="ARBA00023329"/>
    </source>
</evidence>
<comment type="subcellular location">
    <subcellularLocation>
        <location evidence="11">Cytoplasm</location>
    </subcellularLocation>
    <subcellularLocation>
        <location evidence="1 11">Golgi apparatus membrane</location>
        <topology evidence="1 11">Peripheral membrane protein</topology>
        <orientation evidence="1 11">Cytoplasmic side</orientation>
    </subcellularLocation>
    <subcellularLocation>
        <location evidence="11">Cytoplasmic vesicle</location>
        <location evidence="11">COPI-coated vesicle membrane</location>
        <topology evidence="11">Peripheral membrane protein</topology>
        <orientation evidence="11">Cytoplasmic side</orientation>
    </subcellularLocation>
</comment>
<evidence type="ECO:0000259" key="13">
    <source>
        <dbReference type="Pfam" id="PF08752"/>
    </source>
</evidence>
<organism evidence="15 16">
    <name type="scientific">Leishmania tarentolae</name>
    <name type="common">Sauroleishmania tarentolae</name>
    <dbReference type="NCBI Taxonomy" id="5689"/>
    <lineage>
        <taxon>Eukaryota</taxon>
        <taxon>Discoba</taxon>
        <taxon>Euglenozoa</taxon>
        <taxon>Kinetoplastea</taxon>
        <taxon>Metakinetoplastina</taxon>
        <taxon>Trypanosomatida</taxon>
        <taxon>Trypanosomatidae</taxon>
        <taxon>Leishmaniinae</taxon>
        <taxon>Leishmania</taxon>
        <taxon>lizard Leishmania</taxon>
    </lineage>
</organism>
<keyword evidence="3 11" id="KW-0813">Transport</keyword>
<evidence type="ECO:0000256" key="6">
    <source>
        <dbReference type="ARBA" id="ARBA00022892"/>
    </source>
</evidence>